<proteinExistence type="predicted"/>
<name>A0A0D2AB43_9PEZI</name>
<evidence type="ECO:0000256" key="1">
    <source>
        <dbReference type="ARBA" id="ARBA00022857"/>
    </source>
</evidence>
<keyword evidence="1" id="KW-0521">NADP</keyword>
<feature type="domain" description="NmrA-like" evidence="3">
    <location>
        <begin position="6"/>
        <end position="236"/>
    </location>
</feature>
<dbReference type="InterPro" id="IPR051609">
    <property type="entry name" value="NmrA/Isoflavone_reductase-like"/>
</dbReference>
<dbReference type="AlphaFoldDB" id="A0A0D2AB43"/>
<dbReference type="Gene3D" id="3.90.25.10">
    <property type="entry name" value="UDP-galactose 4-epimerase, domain 1"/>
    <property type="match status" value="1"/>
</dbReference>
<accession>A0A0D2AB43</accession>
<gene>
    <name evidence="4" type="ORF">PV09_04819</name>
</gene>
<dbReference type="GeneID" id="27312792"/>
<evidence type="ECO:0000313" key="5">
    <source>
        <dbReference type="Proteomes" id="UP000053259"/>
    </source>
</evidence>
<dbReference type="PANTHER" id="PTHR47706">
    <property type="entry name" value="NMRA-LIKE FAMILY PROTEIN"/>
    <property type="match status" value="1"/>
</dbReference>
<keyword evidence="2" id="KW-0560">Oxidoreductase</keyword>
<evidence type="ECO:0000256" key="2">
    <source>
        <dbReference type="ARBA" id="ARBA00023002"/>
    </source>
</evidence>
<dbReference type="VEuPathDB" id="FungiDB:PV09_04819"/>
<dbReference type="GO" id="GO:0016491">
    <property type="term" value="F:oxidoreductase activity"/>
    <property type="evidence" value="ECO:0007669"/>
    <property type="project" value="UniProtKB-KW"/>
</dbReference>
<dbReference type="OrthoDB" id="419598at2759"/>
<evidence type="ECO:0000259" key="3">
    <source>
        <dbReference type="Pfam" id="PF05368"/>
    </source>
</evidence>
<dbReference type="Gene3D" id="3.40.50.720">
    <property type="entry name" value="NAD(P)-binding Rossmann-like Domain"/>
    <property type="match status" value="1"/>
</dbReference>
<dbReference type="SUPFAM" id="SSF51735">
    <property type="entry name" value="NAD(P)-binding Rossmann-fold domains"/>
    <property type="match status" value="1"/>
</dbReference>
<dbReference type="RefSeq" id="XP_016213857.1">
    <property type="nucleotide sequence ID" value="XM_016358239.1"/>
</dbReference>
<dbReference type="InterPro" id="IPR036291">
    <property type="entry name" value="NAD(P)-bd_dom_sf"/>
</dbReference>
<dbReference type="InParanoid" id="A0A0D2AB43"/>
<dbReference type="Proteomes" id="UP000053259">
    <property type="component" value="Unassembled WGS sequence"/>
</dbReference>
<dbReference type="InterPro" id="IPR008030">
    <property type="entry name" value="NmrA-like"/>
</dbReference>
<dbReference type="PANTHER" id="PTHR47706:SF9">
    <property type="entry name" value="NMRA-LIKE DOMAIN-CONTAINING PROTEIN-RELATED"/>
    <property type="match status" value="1"/>
</dbReference>
<keyword evidence="5" id="KW-1185">Reference proteome</keyword>
<protein>
    <recommendedName>
        <fullName evidence="3">NmrA-like domain-containing protein</fullName>
    </recommendedName>
</protein>
<dbReference type="EMBL" id="KN847542">
    <property type="protein sequence ID" value="KIW03988.1"/>
    <property type="molecule type" value="Genomic_DNA"/>
</dbReference>
<dbReference type="Pfam" id="PF05368">
    <property type="entry name" value="NmrA"/>
    <property type="match status" value="1"/>
</dbReference>
<sequence length="309" mass="33927">MSSVTQITIAGFTGRMAQLITKYFLDNYPAVKINGIVRNASKVPDNVRTLSSIGVFEADATDKSSLVEALKGSQVCICCYSGEPVLMTDGQKLLVDCCIEAGVSRYIASDWGNDFRALALGEVPMKDASKLIYSYLQGKRADGKDILGVHILTGTFMEVLFSHMFADDAHTVIKYFGTGDERFDVSAMPDAAAWTVEAVMDPNASGVIEVRGDRVCYNAIAKQLEEVYQTKITLQNCGTLDSLKSMIDRLRQKDPGNVKAWAPLLFVHYVLSGKGDLKNVDSTRYPKVDPLSLTGFLNQHTLADVTEYY</sequence>
<reference evidence="4 5" key="1">
    <citation type="submission" date="2015-01" db="EMBL/GenBank/DDBJ databases">
        <title>The Genome Sequence of Ochroconis gallopava CBS43764.</title>
        <authorList>
            <consortium name="The Broad Institute Genomics Platform"/>
            <person name="Cuomo C."/>
            <person name="de Hoog S."/>
            <person name="Gorbushina A."/>
            <person name="Stielow B."/>
            <person name="Teixiera M."/>
            <person name="Abouelleil A."/>
            <person name="Chapman S.B."/>
            <person name="Priest M."/>
            <person name="Young S.K."/>
            <person name="Wortman J."/>
            <person name="Nusbaum C."/>
            <person name="Birren B."/>
        </authorList>
    </citation>
    <scope>NUCLEOTIDE SEQUENCE [LARGE SCALE GENOMIC DNA]</scope>
    <source>
        <strain evidence="4 5">CBS 43764</strain>
    </source>
</reference>
<organism evidence="4 5">
    <name type="scientific">Verruconis gallopava</name>
    <dbReference type="NCBI Taxonomy" id="253628"/>
    <lineage>
        <taxon>Eukaryota</taxon>
        <taxon>Fungi</taxon>
        <taxon>Dikarya</taxon>
        <taxon>Ascomycota</taxon>
        <taxon>Pezizomycotina</taxon>
        <taxon>Dothideomycetes</taxon>
        <taxon>Pleosporomycetidae</taxon>
        <taxon>Venturiales</taxon>
        <taxon>Sympoventuriaceae</taxon>
        <taxon>Verruconis</taxon>
    </lineage>
</organism>
<dbReference type="STRING" id="253628.A0A0D2AB43"/>
<dbReference type="HOGENOM" id="CLU_079104_1_1_1"/>
<evidence type="ECO:0000313" key="4">
    <source>
        <dbReference type="EMBL" id="KIW03988.1"/>
    </source>
</evidence>